<dbReference type="Proteomes" id="UP000186922">
    <property type="component" value="Unassembled WGS sequence"/>
</dbReference>
<sequence length="293" mass="34610">MLSAHCRYWAEYCNETTGDACRMPPSPVELDFRRRVTGLGIRTVLNYLYSGRIKVDHHNCVEVFDAARALKIRDLTHLTERFIKVLLQDHNLWSVVTATRDKFPSSIFDIAWTKLATRFVRLSKSPEFKQLSLEDLIWFLQSDELLVSSEYQVFEAAMIWFKEERDARKRYFRRLMECVRFAYMTTDELVECMKYDVIFQEELGIDILCEANLAKLLAHENQQWSGYEIPPARRPDFEPRVKAFENPGRMERLQEKALMKTLDKRVSTNNLDLGKLFDKKFLVPVYHEVRASF</sequence>
<accession>A0A1D1UI21</accession>
<evidence type="ECO:0000313" key="4">
    <source>
        <dbReference type="EMBL" id="GAU89111.1"/>
    </source>
</evidence>
<dbReference type="CDD" id="cd18186">
    <property type="entry name" value="BTB_POZ_ZBTB_KLHL-like"/>
    <property type="match status" value="1"/>
</dbReference>
<dbReference type="Pfam" id="PF07707">
    <property type="entry name" value="BACK"/>
    <property type="match status" value="1"/>
</dbReference>
<proteinExistence type="predicted"/>
<evidence type="ECO:0000256" key="1">
    <source>
        <dbReference type="ARBA" id="ARBA00022441"/>
    </source>
</evidence>
<keyword evidence="2" id="KW-0677">Repeat</keyword>
<dbReference type="InterPro" id="IPR011705">
    <property type="entry name" value="BACK"/>
</dbReference>
<keyword evidence="5" id="KW-1185">Reference proteome</keyword>
<dbReference type="STRING" id="947166.A0A1D1UI21"/>
<dbReference type="InterPro" id="IPR011333">
    <property type="entry name" value="SKP1/BTB/POZ_sf"/>
</dbReference>
<organism evidence="4 5">
    <name type="scientific">Ramazzottius varieornatus</name>
    <name type="common">Water bear</name>
    <name type="synonym">Tardigrade</name>
    <dbReference type="NCBI Taxonomy" id="947166"/>
    <lineage>
        <taxon>Eukaryota</taxon>
        <taxon>Metazoa</taxon>
        <taxon>Ecdysozoa</taxon>
        <taxon>Tardigrada</taxon>
        <taxon>Eutardigrada</taxon>
        <taxon>Parachela</taxon>
        <taxon>Hypsibioidea</taxon>
        <taxon>Ramazzottiidae</taxon>
        <taxon>Ramazzottius</taxon>
    </lineage>
</organism>
<dbReference type="SUPFAM" id="SSF54695">
    <property type="entry name" value="POZ domain"/>
    <property type="match status" value="1"/>
</dbReference>
<dbReference type="PANTHER" id="PTHR45632">
    <property type="entry name" value="LD33804P"/>
    <property type="match status" value="1"/>
</dbReference>
<dbReference type="OrthoDB" id="6431796at2759"/>
<protein>
    <recommendedName>
        <fullName evidence="3">BACK domain-containing protein</fullName>
    </recommendedName>
</protein>
<dbReference type="SMART" id="SM00875">
    <property type="entry name" value="BACK"/>
    <property type="match status" value="1"/>
</dbReference>
<evidence type="ECO:0000256" key="2">
    <source>
        <dbReference type="ARBA" id="ARBA00022737"/>
    </source>
</evidence>
<dbReference type="Pfam" id="PF00651">
    <property type="entry name" value="BTB"/>
    <property type="match status" value="1"/>
</dbReference>
<dbReference type="Gene3D" id="3.30.710.10">
    <property type="entry name" value="Potassium Channel Kv1.1, Chain A"/>
    <property type="match status" value="1"/>
</dbReference>
<dbReference type="CDD" id="cd14733">
    <property type="entry name" value="BACK"/>
    <property type="match status" value="1"/>
</dbReference>
<gene>
    <name evidence="4" type="primary">RvY_01702-1</name>
    <name evidence="4" type="synonym">RvY_01702.1</name>
    <name evidence="4" type="ORF">RvY_01702</name>
</gene>
<feature type="domain" description="BACK" evidence="3">
    <location>
        <begin position="94"/>
        <end position="194"/>
    </location>
</feature>
<evidence type="ECO:0000259" key="3">
    <source>
        <dbReference type="SMART" id="SM00875"/>
    </source>
</evidence>
<dbReference type="PANTHER" id="PTHR45632:SF3">
    <property type="entry name" value="KELCH-LIKE PROTEIN 32"/>
    <property type="match status" value="1"/>
</dbReference>
<comment type="caution">
    <text evidence="4">The sequence shown here is derived from an EMBL/GenBank/DDBJ whole genome shotgun (WGS) entry which is preliminary data.</text>
</comment>
<dbReference type="AlphaFoldDB" id="A0A1D1UI21"/>
<dbReference type="Gene3D" id="1.25.40.420">
    <property type="match status" value="1"/>
</dbReference>
<evidence type="ECO:0000313" key="5">
    <source>
        <dbReference type="Proteomes" id="UP000186922"/>
    </source>
</evidence>
<reference evidence="4 5" key="1">
    <citation type="journal article" date="2016" name="Nat. Commun.">
        <title>Extremotolerant tardigrade genome and improved radiotolerance of human cultured cells by tardigrade-unique protein.</title>
        <authorList>
            <person name="Hashimoto T."/>
            <person name="Horikawa D.D."/>
            <person name="Saito Y."/>
            <person name="Kuwahara H."/>
            <person name="Kozuka-Hata H."/>
            <person name="Shin-I T."/>
            <person name="Minakuchi Y."/>
            <person name="Ohishi K."/>
            <person name="Motoyama A."/>
            <person name="Aizu T."/>
            <person name="Enomoto A."/>
            <person name="Kondo K."/>
            <person name="Tanaka S."/>
            <person name="Hara Y."/>
            <person name="Koshikawa S."/>
            <person name="Sagara H."/>
            <person name="Miura T."/>
            <person name="Yokobori S."/>
            <person name="Miyagawa K."/>
            <person name="Suzuki Y."/>
            <person name="Kubo T."/>
            <person name="Oyama M."/>
            <person name="Kohara Y."/>
            <person name="Fujiyama A."/>
            <person name="Arakawa K."/>
            <person name="Katayama T."/>
            <person name="Toyoda A."/>
            <person name="Kunieda T."/>
        </authorList>
    </citation>
    <scope>NUCLEOTIDE SEQUENCE [LARGE SCALE GENOMIC DNA]</scope>
    <source>
        <strain evidence="4 5">YOKOZUNA-1</strain>
    </source>
</reference>
<keyword evidence="1" id="KW-0880">Kelch repeat</keyword>
<name>A0A1D1UI21_RAMVA</name>
<dbReference type="InterPro" id="IPR000210">
    <property type="entry name" value="BTB/POZ_dom"/>
</dbReference>
<dbReference type="EMBL" id="BDGG01000001">
    <property type="protein sequence ID" value="GAU89111.1"/>
    <property type="molecule type" value="Genomic_DNA"/>
</dbReference>